<dbReference type="Gene3D" id="3.30.70.270">
    <property type="match status" value="1"/>
</dbReference>
<dbReference type="EC" id="2.7.7.65" evidence="1"/>
<organism evidence="5 6">
    <name type="scientific">Mariprofundus micogutta</name>
    <dbReference type="NCBI Taxonomy" id="1921010"/>
    <lineage>
        <taxon>Bacteria</taxon>
        <taxon>Pseudomonadati</taxon>
        <taxon>Pseudomonadota</taxon>
        <taxon>Candidatius Mariprofundia</taxon>
        <taxon>Mariprofundales</taxon>
        <taxon>Mariprofundaceae</taxon>
        <taxon>Mariprofundus</taxon>
    </lineage>
</organism>
<reference evidence="5 6" key="1">
    <citation type="journal article" date="2017" name="Arch. Microbiol.">
        <title>Mariprofundus micogutta sp. nov., a novel iron-oxidizing zetaproteobacterium isolated from a deep-sea hydrothermal field at the Bayonnaise knoll of the Izu-Ogasawara arc, and a description of Mariprofundales ord. nov. and Zetaproteobacteria classis nov.</title>
        <authorList>
            <person name="Makita H."/>
            <person name="Tanaka E."/>
            <person name="Mitsunobu S."/>
            <person name="Miyazaki M."/>
            <person name="Nunoura T."/>
            <person name="Uematsu K."/>
            <person name="Takaki Y."/>
            <person name="Nishi S."/>
            <person name="Shimamura S."/>
            <person name="Takai K."/>
        </authorList>
    </citation>
    <scope>NUCLEOTIDE SEQUENCE [LARGE SCALE GENOMIC DNA]</scope>
    <source>
        <strain evidence="5 6">ET2</strain>
    </source>
</reference>
<comment type="catalytic activity">
    <reaction evidence="2">
        <text>2 GTP = 3',3'-c-di-GMP + 2 diphosphate</text>
        <dbReference type="Rhea" id="RHEA:24898"/>
        <dbReference type="ChEBI" id="CHEBI:33019"/>
        <dbReference type="ChEBI" id="CHEBI:37565"/>
        <dbReference type="ChEBI" id="CHEBI:58805"/>
        <dbReference type="EC" id="2.7.7.65"/>
    </reaction>
</comment>
<dbReference type="PANTHER" id="PTHR45138:SF9">
    <property type="entry name" value="DIGUANYLATE CYCLASE DGCM-RELATED"/>
    <property type="match status" value="1"/>
</dbReference>
<evidence type="ECO:0000313" key="5">
    <source>
        <dbReference type="EMBL" id="GAV20021.1"/>
    </source>
</evidence>
<dbReference type="Pfam" id="PF00990">
    <property type="entry name" value="GGDEF"/>
    <property type="match status" value="1"/>
</dbReference>
<keyword evidence="5" id="KW-0548">Nucleotidyltransferase</keyword>
<dbReference type="GO" id="GO:0052621">
    <property type="term" value="F:diguanylate cyclase activity"/>
    <property type="evidence" value="ECO:0007669"/>
    <property type="project" value="UniProtKB-EC"/>
</dbReference>
<dbReference type="Proteomes" id="UP000231632">
    <property type="component" value="Unassembled WGS sequence"/>
</dbReference>
<dbReference type="SMART" id="SM00267">
    <property type="entry name" value="GGDEF"/>
    <property type="match status" value="1"/>
</dbReference>
<proteinExistence type="predicted"/>
<gene>
    <name evidence="5" type="ORF">MMIC_P0982</name>
</gene>
<keyword evidence="5" id="KW-0808">Transferase</keyword>
<dbReference type="InterPro" id="IPR050469">
    <property type="entry name" value="Diguanylate_Cyclase"/>
</dbReference>
<comment type="caution">
    <text evidence="5">The sequence shown here is derived from an EMBL/GenBank/DDBJ whole genome shotgun (WGS) entry which is preliminary data.</text>
</comment>
<dbReference type="SUPFAM" id="SSF55073">
    <property type="entry name" value="Nucleotide cyclase"/>
    <property type="match status" value="1"/>
</dbReference>
<dbReference type="FunFam" id="3.30.70.270:FF:000001">
    <property type="entry name" value="Diguanylate cyclase domain protein"/>
    <property type="match status" value="1"/>
</dbReference>
<dbReference type="EMBL" id="BDFD01000006">
    <property type="protein sequence ID" value="GAV20021.1"/>
    <property type="molecule type" value="Genomic_DNA"/>
</dbReference>
<keyword evidence="3" id="KW-0175">Coiled coil</keyword>
<accession>A0A1L8CM88</accession>
<protein>
    <recommendedName>
        <fullName evidence="1">diguanylate cyclase</fullName>
        <ecNumber evidence="1">2.7.7.65</ecNumber>
    </recommendedName>
</protein>
<name>A0A1L8CM88_9PROT</name>
<evidence type="ECO:0000259" key="4">
    <source>
        <dbReference type="PROSITE" id="PS50887"/>
    </source>
</evidence>
<dbReference type="RefSeq" id="WP_072659339.1">
    <property type="nucleotide sequence ID" value="NZ_BDFD01000006.1"/>
</dbReference>
<dbReference type="AlphaFoldDB" id="A0A1L8CM88"/>
<evidence type="ECO:0000256" key="2">
    <source>
        <dbReference type="ARBA" id="ARBA00034247"/>
    </source>
</evidence>
<dbReference type="CDD" id="cd01949">
    <property type="entry name" value="GGDEF"/>
    <property type="match status" value="1"/>
</dbReference>
<dbReference type="InterPro" id="IPR029787">
    <property type="entry name" value="Nucleotide_cyclase"/>
</dbReference>
<dbReference type="InterPro" id="IPR043128">
    <property type="entry name" value="Rev_trsase/Diguanyl_cyclase"/>
</dbReference>
<dbReference type="OrthoDB" id="5289318at2"/>
<evidence type="ECO:0000256" key="3">
    <source>
        <dbReference type="SAM" id="Coils"/>
    </source>
</evidence>
<feature type="coiled-coil region" evidence="3">
    <location>
        <begin position="226"/>
        <end position="253"/>
    </location>
</feature>
<sequence length="413" mass="46385">MSQMENLNQLLDDMDDIRPIVIAAMPDDFELRNKTRRMISILEQLRQSPGIPHDTYVWVIKLFAKFLDVEHGAMLRPTHSGTIPAESRAKLESQAMERLNFFQEAQRDLPATYSILDRSSNLIGKHTAVDASLKERAQHLENLIKQRLQQDSSLRAELHQLINAFSPSLEAISKVLEEAGEESPDLKLAKQLLEQDLPDDIDQARAMLQTAREGILKAGNKITSASEKLHETLQNNMQQLSQLSQQLVEAETEARNDPLTGLSNRRRLAEFLKELGQSNFCFVVVDIDHFKKINDTYGHDVGDEILQQVGDMLDDCTRKTDLAARVGGEEFCIVFPQTDLTTSARLAESLRESIAMMPFRTSGGIIELTISIGVAEHIVGKEHSITFKAADEALYHAKTHGRNQVTCAPVEKH</sequence>
<dbReference type="PROSITE" id="PS50887">
    <property type="entry name" value="GGDEF"/>
    <property type="match status" value="1"/>
</dbReference>
<evidence type="ECO:0000313" key="6">
    <source>
        <dbReference type="Proteomes" id="UP000231632"/>
    </source>
</evidence>
<dbReference type="STRING" id="1921010.MMIC_P0982"/>
<evidence type="ECO:0000256" key="1">
    <source>
        <dbReference type="ARBA" id="ARBA00012528"/>
    </source>
</evidence>
<feature type="domain" description="GGDEF" evidence="4">
    <location>
        <begin position="278"/>
        <end position="410"/>
    </location>
</feature>
<keyword evidence="6" id="KW-1185">Reference proteome</keyword>
<dbReference type="PANTHER" id="PTHR45138">
    <property type="entry name" value="REGULATORY COMPONENTS OF SENSORY TRANSDUCTION SYSTEM"/>
    <property type="match status" value="1"/>
</dbReference>
<dbReference type="InterPro" id="IPR000160">
    <property type="entry name" value="GGDEF_dom"/>
</dbReference>
<dbReference type="NCBIfam" id="TIGR00254">
    <property type="entry name" value="GGDEF"/>
    <property type="match status" value="1"/>
</dbReference>